<keyword evidence="2" id="KW-0732">Signal</keyword>
<dbReference type="OrthoDB" id="5135119at2759"/>
<dbReference type="InterPro" id="IPR007312">
    <property type="entry name" value="Phosphoesterase"/>
</dbReference>
<evidence type="ECO:0000256" key="1">
    <source>
        <dbReference type="ARBA" id="ARBA00022801"/>
    </source>
</evidence>
<comment type="caution">
    <text evidence="3">The sequence shown here is derived from an EMBL/GenBank/DDBJ whole genome shotgun (WGS) entry which is preliminary data.</text>
</comment>
<feature type="chain" id="PRO_5034197063" description="Acid phosphatase" evidence="2">
    <location>
        <begin position="19"/>
        <end position="426"/>
    </location>
</feature>
<organism evidence="3 4">
    <name type="scientific">Ophiocordyceps sinensis</name>
    <dbReference type="NCBI Taxonomy" id="72228"/>
    <lineage>
        <taxon>Eukaryota</taxon>
        <taxon>Fungi</taxon>
        <taxon>Dikarya</taxon>
        <taxon>Ascomycota</taxon>
        <taxon>Pezizomycotina</taxon>
        <taxon>Sordariomycetes</taxon>
        <taxon>Hypocreomycetidae</taxon>
        <taxon>Hypocreales</taxon>
        <taxon>Ophiocordycipitaceae</taxon>
        <taxon>Ophiocordyceps</taxon>
    </lineage>
</organism>
<dbReference type="PANTHER" id="PTHR31956">
    <property type="entry name" value="NON-SPECIFIC PHOSPHOLIPASE C4-RELATED"/>
    <property type="match status" value="1"/>
</dbReference>
<dbReference type="Pfam" id="PF04185">
    <property type="entry name" value="Phosphoesterase"/>
    <property type="match status" value="1"/>
</dbReference>
<dbReference type="GO" id="GO:0009395">
    <property type="term" value="P:phospholipid catabolic process"/>
    <property type="evidence" value="ECO:0007669"/>
    <property type="project" value="TreeGrafter"/>
</dbReference>
<evidence type="ECO:0000313" key="3">
    <source>
        <dbReference type="EMBL" id="KAF4505054.1"/>
    </source>
</evidence>
<sequence length="426" mass="47868">MLFSSAAGLVVTAGLAVAASCKPKKYDGGWETRYTATGTRQVARAAAKAKTTSPTSCVEGKAFDRLAIVYFENQNYDKAYGDPNFNWFTKKGITLSNYFAVTHPSQPNYMASIAGDYFGMENDSFDRAPRNVSTVIDLLESKGISWGHYQEDMPYSGFEGMHWRNRDNGANDYVRKHNPAILHDSVTHSELRLSQIKNLSMTDTARSMFHRDLKAGKLPQWMFITPNMTSDGHDSSVTTAGEWCRAFLEPLLEDKRFMRRTLVLVTWDENEAYTARNKVLGILLGDAIPQRYVGTVDEQFYTHYSQISTVSANWDLPTLGRWDVGANVLSWVAEKTGDVLRKWPSEQALQARYWNYSYAGYFNEEGGNARIPAPNLALDKNHAGRPVLPAIREAWERSRASTYYEDTIQVADGLKPPRGYAPVGGR</sequence>
<protein>
    <recommendedName>
        <fullName evidence="5">Acid phosphatase</fullName>
    </recommendedName>
</protein>
<evidence type="ECO:0008006" key="5">
    <source>
        <dbReference type="Google" id="ProtNLM"/>
    </source>
</evidence>
<dbReference type="PANTHER" id="PTHR31956:SF15">
    <property type="entry name" value="ACID PHOSPHATASE PHOA"/>
    <property type="match status" value="1"/>
</dbReference>
<evidence type="ECO:0000313" key="4">
    <source>
        <dbReference type="Proteomes" id="UP000557566"/>
    </source>
</evidence>
<reference evidence="3 4" key="1">
    <citation type="journal article" date="2020" name="Genome Biol. Evol.">
        <title>A new high-quality draft genome assembly of the Chinese cordyceps Ophiocordyceps sinensis.</title>
        <authorList>
            <person name="Shu R."/>
            <person name="Zhang J."/>
            <person name="Meng Q."/>
            <person name="Zhang H."/>
            <person name="Zhou G."/>
            <person name="Li M."/>
            <person name="Wu P."/>
            <person name="Zhao Y."/>
            <person name="Chen C."/>
            <person name="Qin Q."/>
        </authorList>
    </citation>
    <scope>NUCLEOTIDE SEQUENCE [LARGE SCALE GENOMIC DNA]</scope>
    <source>
        <strain evidence="3 4">IOZ07</strain>
    </source>
</reference>
<dbReference type="FunFam" id="3.40.720.10:FF:000064">
    <property type="entry name" value="Probable acid phosphatase Pho610"/>
    <property type="match status" value="1"/>
</dbReference>
<name>A0A8H4LT01_9HYPO</name>
<dbReference type="EMBL" id="JAAVMX010000008">
    <property type="protein sequence ID" value="KAF4505054.1"/>
    <property type="molecule type" value="Genomic_DNA"/>
</dbReference>
<keyword evidence="1" id="KW-0378">Hydrolase</keyword>
<keyword evidence="4" id="KW-1185">Reference proteome</keyword>
<feature type="signal peptide" evidence="2">
    <location>
        <begin position="1"/>
        <end position="18"/>
    </location>
</feature>
<dbReference type="GO" id="GO:0016788">
    <property type="term" value="F:hydrolase activity, acting on ester bonds"/>
    <property type="evidence" value="ECO:0007669"/>
    <property type="project" value="InterPro"/>
</dbReference>
<evidence type="ECO:0000256" key="2">
    <source>
        <dbReference type="SAM" id="SignalP"/>
    </source>
</evidence>
<dbReference type="InterPro" id="IPR017850">
    <property type="entry name" value="Alkaline_phosphatase_core_sf"/>
</dbReference>
<accession>A0A8H4LT01</accession>
<gene>
    <name evidence="3" type="ORF">G6O67_007045</name>
</gene>
<dbReference type="Gene3D" id="3.40.720.10">
    <property type="entry name" value="Alkaline Phosphatase, subunit A"/>
    <property type="match status" value="1"/>
</dbReference>
<dbReference type="Proteomes" id="UP000557566">
    <property type="component" value="Unassembled WGS sequence"/>
</dbReference>
<proteinExistence type="predicted"/>
<dbReference type="AlphaFoldDB" id="A0A8H4LT01"/>